<reference evidence="2 3" key="1">
    <citation type="journal article" date="2008" name="PLoS ONE">
        <title>Genome sequence of Brucella abortus vaccine strain S19 compared to virulent strains yields candidate virulence genes.</title>
        <authorList>
            <person name="Crasta O.R."/>
            <person name="Folkerts O."/>
            <person name="Fei Z."/>
            <person name="Mane S.P."/>
            <person name="Evans C."/>
            <person name="Martino-Catt S."/>
            <person name="Bricker B."/>
            <person name="Yu G."/>
            <person name="Du L."/>
            <person name="Sobral B.W."/>
        </authorList>
    </citation>
    <scope>NUCLEOTIDE SEQUENCE [LARGE SCALE GENOMIC DNA]</scope>
    <source>
        <strain evidence="2 3">S19</strain>
    </source>
</reference>
<dbReference type="Proteomes" id="UP000002565">
    <property type="component" value="Chromosome 1"/>
</dbReference>
<dbReference type="PROSITE" id="PS51186">
    <property type="entry name" value="GNAT"/>
    <property type="match status" value="1"/>
</dbReference>
<protein>
    <submittedName>
        <fullName evidence="2">GCN5-related N-acetyltransferase</fullName>
    </submittedName>
</protein>
<keyword evidence="2" id="KW-0808">Transferase</keyword>
<dbReference type="AlphaFoldDB" id="A0A0F6AS63"/>
<organism evidence="2 3">
    <name type="scientific">Brucella abortus (strain S19)</name>
    <dbReference type="NCBI Taxonomy" id="430066"/>
    <lineage>
        <taxon>Bacteria</taxon>
        <taxon>Pseudomonadati</taxon>
        <taxon>Pseudomonadota</taxon>
        <taxon>Alphaproteobacteria</taxon>
        <taxon>Hyphomicrobiales</taxon>
        <taxon>Brucellaceae</taxon>
        <taxon>Brucella/Ochrobactrum group</taxon>
        <taxon>Brucella</taxon>
    </lineage>
</organism>
<feature type="domain" description="N-acetyltransferase" evidence="1">
    <location>
        <begin position="18"/>
        <end position="179"/>
    </location>
</feature>
<sequence length="179" mass="20054">MSSTSGKFENMVEEMAQPEWRRMHEQDIASVTAVANVVHLDFFEDEAVFRDRFKLYPAGCFVLARDTEILGYGISYPWKLDTVPALNAVLGELPDDTNTYYIHDIALLPEARSSGAATRVVEMMGLQAERDGFVTMSLVAVNGSQGFWEKKGFVVRDLPALEEKLKSYSDNALYMVRAG</sequence>
<dbReference type="Gene3D" id="3.40.630.30">
    <property type="match status" value="1"/>
</dbReference>
<evidence type="ECO:0000313" key="2">
    <source>
        <dbReference type="EMBL" id="ACD73071.1"/>
    </source>
</evidence>
<dbReference type="KEGG" id="bmc:BAbS19_I15870"/>
<dbReference type="CDD" id="cd04301">
    <property type="entry name" value="NAT_SF"/>
    <property type="match status" value="1"/>
</dbReference>
<name>A0A0F6AS63_BRUA1</name>
<evidence type="ECO:0000313" key="3">
    <source>
        <dbReference type="Proteomes" id="UP000002565"/>
    </source>
</evidence>
<dbReference type="Pfam" id="PF00583">
    <property type="entry name" value="Acetyltransf_1"/>
    <property type="match status" value="1"/>
</dbReference>
<dbReference type="HOGENOM" id="CLU_099842_0_0_5"/>
<evidence type="ECO:0000259" key="1">
    <source>
        <dbReference type="PROSITE" id="PS51186"/>
    </source>
</evidence>
<dbReference type="InterPro" id="IPR000182">
    <property type="entry name" value="GNAT_dom"/>
</dbReference>
<dbReference type="GO" id="GO:0016747">
    <property type="term" value="F:acyltransferase activity, transferring groups other than amino-acyl groups"/>
    <property type="evidence" value="ECO:0007669"/>
    <property type="project" value="InterPro"/>
</dbReference>
<dbReference type="SUPFAM" id="SSF55729">
    <property type="entry name" value="Acyl-CoA N-acyltransferases (Nat)"/>
    <property type="match status" value="1"/>
</dbReference>
<proteinExistence type="predicted"/>
<gene>
    <name evidence="2" type="ordered locus">BAbS19_I15870</name>
</gene>
<dbReference type="EMBL" id="CP000887">
    <property type="protein sequence ID" value="ACD73071.1"/>
    <property type="molecule type" value="Genomic_DNA"/>
</dbReference>
<dbReference type="InterPro" id="IPR016181">
    <property type="entry name" value="Acyl_CoA_acyltransferase"/>
</dbReference>
<accession>A0A0F6AS63</accession>